<name>A0ABR2AZQ4_9ROSI</name>
<organism evidence="1 2">
    <name type="scientific">Hibiscus sabdariffa</name>
    <name type="common">roselle</name>
    <dbReference type="NCBI Taxonomy" id="183260"/>
    <lineage>
        <taxon>Eukaryota</taxon>
        <taxon>Viridiplantae</taxon>
        <taxon>Streptophyta</taxon>
        <taxon>Embryophyta</taxon>
        <taxon>Tracheophyta</taxon>
        <taxon>Spermatophyta</taxon>
        <taxon>Magnoliopsida</taxon>
        <taxon>eudicotyledons</taxon>
        <taxon>Gunneridae</taxon>
        <taxon>Pentapetalae</taxon>
        <taxon>rosids</taxon>
        <taxon>malvids</taxon>
        <taxon>Malvales</taxon>
        <taxon>Malvaceae</taxon>
        <taxon>Malvoideae</taxon>
        <taxon>Hibiscus</taxon>
    </lineage>
</organism>
<comment type="caution">
    <text evidence="1">The sequence shown here is derived from an EMBL/GenBank/DDBJ whole genome shotgun (WGS) entry which is preliminary data.</text>
</comment>
<proteinExistence type="predicted"/>
<sequence length="78" mass="9119">MDLWWDRKFYYSAAHRCMLSVPTGRVAEVASFAIRIPSLDKIGVLEFRDGGIIREMVVFSVERDVMYVEYKEVNQLVD</sequence>
<reference evidence="1 2" key="1">
    <citation type="journal article" date="2024" name="G3 (Bethesda)">
        <title>Genome assembly of Hibiscus sabdariffa L. provides insights into metabolisms of medicinal natural products.</title>
        <authorList>
            <person name="Kim T."/>
        </authorList>
    </citation>
    <scope>NUCLEOTIDE SEQUENCE [LARGE SCALE GENOMIC DNA]</scope>
    <source>
        <strain evidence="1">TK-2024</strain>
        <tissue evidence="1">Old leaves</tissue>
    </source>
</reference>
<dbReference type="EMBL" id="JBBPBM010000228">
    <property type="protein sequence ID" value="KAK8499793.1"/>
    <property type="molecule type" value="Genomic_DNA"/>
</dbReference>
<gene>
    <name evidence="1" type="ORF">V6N12_019784</name>
</gene>
<dbReference type="Proteomes" id="UP001472677">
    <property type="component" value="Unassembled WGS sequence"/>
</dbReference>
<evidence type="ECO:0000313" key="1">
    <source>
        <dbReference type="EMBL" id="KAK8499793.1"/>
    </source>
</evidence>
<protein>
    <submittedName>
        <fullName evidence="1">Uncharacterized protein</fullName>
    </submittedName>
</protein>
<keyword evidence="2" id="KW-1185">Reference proteome</keyword>
<evidence type="ECO:0000313" key="2">
    <source>
        <dbReference type="Proteomes" id="UP001472677"/>
    </source>
</evidence>
<accession>A0ABR2AZQ4</accession>